<feature type="compositionally biased region" description="Low complexity" evidence="1">
    <location>
        <begin position="327"/>
        <end position="347"/>
    </location>
</feature>
<feature type="region of interest" description="Disordered" evidence="1">
    <location>
        <begin position="325"/>
        <end position="379"/>
    </location>
</feature>
<accession>A0A9W9CRB8</accession>
<comment type="caution">
    <text evidence="2">The sequence shown here is derived from an EMBL/GenBank/DDBJ whole genome shotgun (WGS) entry which is preliminary data.</text>
</comment>
<feature type="region of interest" description="Disordered" evidence="1">
    <location>
        <begin position="110"/>
        <end position="138"/>
    </location>
</feature>
<sequence>MDRSVKKTKKEHQARLKAQTQRVYISGLAGHHSLETGVAYHYRGHFIYSYPAGTPLEPLPYCTRGGINVVGVAQDRTPNYDPRAADLVPETSITALHRTSVNLRQLQQEREAAQKEETAKALEEEAQEAKILANSPNETAAQDTLQVAAYERLSGRPTSRTAFSTAPSPLVRSASHARSRTSLSPSAIRSHRQTSSSSDVPQISTFLAPSMPSSGAETPEILISGSSYTPHDRAQYLAYSAPGSRPESPTHGLGYRGPLRAVASTSRLNQLLAEEGIQRAFTPLSDVVEGTASRTADAVLDEDMIANLSVEEYIDPEDITTFIQTVSRPPSRISQPPSRPLSGSRSSNHQDSDDDMNEALYLPGLGHPDILRGSGTGRPRKASIALNEAYNAANPPAGGPSTVHPAGDMAAFENTGHHASHASPARVAKCPLHGGSCDGVTTTDAYRTQEAREGKGFKDLFPSIECPDGRVMVDWARLRDEEKAKIGM</sequence>
<feature type="compositionally biased region" description="Polar residues" evidence="1">
    <location>
        <begin position="156"/>
        <end position="167"/>
    </location>
</feature>
<evidence type="ECO:0000256" key="1">
    <source>
        <dbReference type="SAM" id="MobiDB-lite"/>
    </source>
</evidence>
<name>A0A9W9CRB8_9PLEO</name>
<dbReference type="OrthoDB" id="3792817at2759"/>
<dbReference type="Proteomes" id="UP001140560">
    <property type="component" value="Unassembled WGS sequence"/>
</dbReference>
<dbReference type="AlphaFoldDB" id="A0A9W9CRB8"/>
<organism evidence="2 3">
    <name type="scientific">Neocucurbitaria cava</name>
    <dbReference type="NCBI Taxonomy" id="798079"/>
    <lineage>
        <taxon>Eukaryota</taxon>
        <taxon>Fungi</taxon>
        <taxon>Dikarya</taxon>
        <taxon>Ascomycota</taxon>
        <taxon>Pezizomycotina</taxon>
        <taxon>Dothideomycetes</taxon>
        <taxon>Pleosporomycetidae</taxon>
        <taxon>Pleosporales</taxon>
        <taxon>Pleosporineae</taxon>
        <taxon>Cucurbitariaceae</taxon>
        <taxon>Neocucurbitaria</taxon>
    </lineage>
</organism>
<evidence type="ECO:0000313" key="2">
    <source>
        <dbReference type="EMBL" id="KAJ4377766.1"/>
    </source>
</evidence>
<proteinExistence type="predicted"/>
<evidence type="ECO:0000313" key="3">
    <source>
        <dbReference type="Proteomes" id="UP001140560"/>
    </source>
</evidence>
<dbReference type="EMBL" id="JAPEUY010000001">
    <property type="protein sequence ID" value="KAJ4377766.1"/>
    <property type="molecule type" value="Genomic_DNA"/>
</dbReference>
<reference evidence="2" key="1">
    <citation type="submission" date="2022-10" db="EMBL/GenBank/DDBJ databases">
        <title>Tapping the CABI collections for fungal endophytes: first genome assemblies for Collariella, Neodidymelliopsis, Ascochyta clinopodiicola, Didymella pomorum, Didymosphaeria variabile, Neocosmospora piperis and Neocucurbitaria cava.</title>
        <authorList>
            <person name="Hill R."/>
        </authorList>
    </citation>
    <scope>NUCLEOTIDE SEQUENCE</scope>
    <source>
        <strain evidence="2">IMI 356814</strain>
    </source>
</reference>
<feature type="region of interest" description="Disordered" evidence="1">
    <location>
        <begin position="155"/>
        <end position="227"/>
    </location>
</feature>
<keyword evidence="3" id="KW-1185">Reference proteome</keyword>
<feature type="compositionally biased region" description="Basic and acidic residues" evidence="1">
    <location>
        <begin position="110"/>
        <end position="123"/>
    </location>
</feature>
<protein>
    <submittedName>
        <fullName evidence="2">Uncharacterized protein</fullName>
    </submittedName>
</protein>
<feature type="compositionally biased region" description="Polar residues" evidence="1">
    <location>
        <begin position="180"/>
        <end position="216"/>
    </location>
</feature>
<gene>
    <name evidence="2" type="ORF">N0V83_000596</name>
</gene>